<gene>
    <name evidence="1" type="ORF">A2744_00180</name>
</gene>
<dbReference type="PANTHER" id="PTHR38471:SF2">
    <property type="entry name" value="FOUR HELIX BUNDLE PROTEIN"/>
    <property type="match status" value="1"/>
</dbReference>
<dbReference type="Proteomes" id="UP000178240">
    <property type="component" value="Unassembled WGS sequence"/>
</dbReference>
<evidence type="ECO:0000313" key="2">
    <source>
        <dbReference type="Proteomes" id="UP000178240"/>
    </source>
</evidence>
<proteinExistence type="predicted"/>
<protein>
    <recommendedName>
        <fullName evidence="3">Four helix bundle protein</fullName>
    </recommendedName>
</protein>
<dbReference type="NCBIfam" id="TIGR02436">
    <property type="entry name" value="four helix bundle protein"/>
    <property type="match status" value="1"/>
</dbReference>
<organism evidence="1 2">
    <name type="scientific">Candidatus Buchananbacteria bacterium RIFCSPHIGHO2_01_FULL_44_11</name>
    <dbReference type="NCBI Taxonomy" id="1797535"/>
    <lineage>
        <taxon>Bacteria</taxon>
        <taxon>Candidatus Buchananiibacteriota</taxon>
    </lineage>
</organism>
<dbReference type="InterPro" id="IPR012657">
    <property type="entry name" value="23S_rRNA-intervening_sequence"/>
</dbReference>
<dbReference type="CDD" id="cd16377">
    <property type="entry name" value="23S_rRNA_IVP_like"/>
    <property type="match status" value="1"/>
</dbReference>
<dbReference type="PANTHER" id="PTHR38471">
    <property type="entry name" value="FOUR HELIX BUNDLE PROTEIN"/>
    <property type="match status" value="1"/>
</dbReference>
<reference evidence="1 2" key="1">
    <citation type="journal article" date="2016" name="Nat. Commun.">
        <title>Thousands of microbial genomes shed light on interconnected biogeochemical processes in an aquifer system.</title>
        <authorList>
            <person name="Anantharaman K."/>
            <person name="Brown C.T."/>
            <person name="Hug L.A."/>
            <person name="Sharon I."/>
            <person name="Castelle C.J."/>
            <person name="Probst A.J."/>
            <person name="Thomas B.C."/>
            <person name="Singh A."/>
            <person name="Wilkins M.J."/>
            <person name="Karaoz U."/>
            <person name="Brodie E.L."/>
            <person name="Williams K.H."/>
            <person name="Hubbard S.S."/>
            <person name="Banfield J.F."/>
        </authorList>
    </citation>
    <scope>NUCLEOTIDE SEQUENCE [LARGE SCALE GENOMIC DNA]</scope>
</reference>
<evidence type="ECO:0000313" key="1">
    <source>
        <dbReference type="EMBL" id="OGY45669.1"/>
    </source>
</evidence>
<dbReference type="SUPFAM" id="SSF158446">
    <property type="entry name" value="IVS-encoded protein-like"/>
    <property type="match status" value="1"/>
</dbReference>
<evidence type="ECO:0008006" key="3">
    <source>
        <dbReference type="Google" id="ProtNLM"/>
    </source>
</evidence>
<name>A0A1G1Y009_9BACT</name>
<accession>A0A1G1Y009</accession>
<dbReference type="STRING" id="1797535.A2744_00180"/>
<comment type="caution">
    <text evidence="1">The sequence shown here is derived from an EMBL/GenBank/DDBJ whole genome shotgun (WGS) entry which is preliminary data.</text>
</comment>
<dbReference type="Pfam" id="PF05635">
    <property type="entry name" value="23S_rRNA_IVP"/>
    <property type="match status" value="1"/>
</dbReference>
<dbReference type="AlphaFoldDB" id="A0A1G1Y009"/>
<sequence length="120" mass="14103">MNEYQEKLKTKMDQYVHFVYDITERFPKSELYGSTSQWRRATLSIILNYLEGYARQKPLVRLNFLEISFGSLKESKYLLSFAKERRYIDSPVCEKGSELSEEIGAMLWSEIASLRKSVSI</sequence>
<dbReference type="EMBL" id="MHIE01000015">
    <property type="protein sequence ID" value="OGY45669.1"/>
    <property type="molecule type" value="Genomic_DNA"/>
</dbReference>
<dbReference type="Gene3D" id="1.20.1440.60">
    <property type="entry name" value="23S rRNA-intervening sequence"/>
    <property type="match status" value="1"/>
</dbReference>
<dbReference type="InterPro" id="IPR036583">
    <property type="entry name" value="23S_rRNA_IVS_sf"/>
</dbReference>